<dbReference type="PROSITE" id="PS01124">
    <property type="entry name" value="HTH_ARAC_FAMILY_2"/>
    <property type="match status" value="1"/>
</dbReference>
<accession>A0A2P7BUH2</accession>
<dbReference type="AlphaFoldDB" id="A0A2P7BUH2"/>
<proteinExistence type="predicted"/>
<dbReference type="SUPFAM" id="SSF46689">
    <property type="entry name" value="Homeodomain-like"/>
    <property type="match status" value="2"/>
</dbReference>
<dbReference type="PANTHER" id="PTHR46796">
    <property type="entry name" value="HTH-TYPE TRANSCRIPTIONAL ACTIVATOR RHAS-RELATED"/>
    <property type="match status" value="1"/>
</dbReference>
<dbReference type="InterPro" id="IPR018060">
    <property type="entry name" value="HTH_AraC"/>
</dbReference>
<evidence type="ECO:0000313" key="5">
    <source>
        <dbReference type="EMBL" id="PSH70124.1"/>
    </source>
</evidence>
<name>A0A2P7BUH2_9HYPH</name>
<dbReference type="Gene3D" id="1.10.10.60">
    <property type="entry name" value="Homeodomain-like"/>
    <property type="match status" value="2"/>
</dbReference>
<organism evidence="5 6">
    <name type="scientific">Phyllobacterium brassicacearum</name>
    <dbReference type="NCBI Taxonomy" id="314235"/>
    <lineage>
        <taxon>Bacteria</taxon>
        <taxon>Pseudomonadati</taxon>
        <taxon>Pseudomonadota</taxon>
        <taxon>Alphaproteobacteria</taxon>
        <taxon>Hyphomicrobiales</taxon>
        <taxon>Phyllobacteriaceae</taxon>
        <taxon>Phyllobacterium</taxon>
    </lineage>
</organism>
<dbReference type="PANTHER" id="PTHR46796:SF6">
    <property type="entry name" value="ARAC SUBFAMILY"/>
    <property type="match status" value="1"/>
</dbReference>
<keyword evidence="3" id="KW-0804">Transcription</keyword>
<dbReference type="EMBL" id="PGGO01000002">
    <property type="protein sequence ID" value="PSH70124.1"/>
    <property type="molecule type" value="Genomic_DNA"/>
</dbReference>
<dbReference type="InterPro" id="IPR018062">
    <property type="entry name" value="HTH_AraC-typ_CS"/>
</dbReference>
<protein>
    <recommendedName>
        <fullName evidence="4">HTH araC/xylS-type domain-containing protein</fullName>
    </recommendedName>
</protein>
<comment type="caution">
    <text evidence="5">The sequence shown here is derived from an EMBL/GenBank/DDBJ whole genome shotgun (WGS) entry which is preliminary data.</text>
</comment>
<feature type="domain" description="HTH araC/xylS-type" evidence="4">
    <location>
        <begin position="203"/>
        <end position="302"/>
    </location>
</feature>
<dbReference type="GO" id="GO:0043565">
    <property type="term" value="F:sequence-specific DNA binding"/>
    <property type="evidence" value="ECO:0007669"/>
    <property type="project" value="InterPro"/>
</dbReference>
<gene>
    <name evidence="5" type="ORF">CU102_03225</name>
</gene>
<sequence>MGEPRMPKKIRNATSEHRLADWYEKSGLARFCETMEFRAKGTVEMSDVSNKRLHGTVPAATGILIVNSRGFGHYRRNLGYGWEEGRQNGTVTLVLPANCDWDVAFEHHTRSLSLDPAQLETQMHVRAERLAAAFERLSNHCFTKNFVNSLMKEMWHNSAEETGWLGELFCDSASLALVAYLLREELRSDQQAKRGGLAPHQMRMLIEFMSSRLSNKLRISELAGIAGLSEYHFIRAFQRETGITPYQYVLRMRVNKASELLRQQPYISIDEIALLCGFGLASALAQQFRRLMGMSPRAYRDRL</sequence>
<evidence type="ECO:0000256" key="1">
    <source>
        <dbReference type="ARBA" id="ARBA00023015"/>
    </source>
</evidence>
<keyword evidence="6" id="KW-1185">Reference proteome</keyword>
<dbReference type="SMART" id="SM00342">
    <property type="entry name" value="HTH_ARAC"/>
    <property type="match status" value="1"/>
</dbReference>
<evidence type="ECO:0000256" key="3">
    <source>
        <dbReference type="ARBA" id="ARBA00023163"/>
    </source>
</evidence>
<keyword evidence="1" id="KW-0805">Transcription regulation</keyword>
<evidence type="ECO:0000259" key="4">
    <source>
        <dbReference type="PROSITE" id="PS01124"/>
    </source>
</evidence>
<dbReference type="Pfam" id="PF12833">
    <property type="entry name" value="HTH_18"/>
    <property type="match status" value="1"/>
</dbReference>
<evidence type="ECO:0000313" key="6">
    <source>
        <dbReference type="Proteomes" id="UP000241444"/>
    </source>
</evidence>
<dbReference type="InterPro" id="IPR050204">
    <property type="entry name" value="AraC_XylS_family_regulators"/>
</dbReference>
<dbReference type="InterPro" id="IPR009057">
    <property type="entry name" value="Homeodomain-like_sf"/>
</dbReference>
<keyword evidence="2" id="KW-0238">DNA-binding</keyword>
<dbReference type="GO" id="GO:0003700">
    <property type="term" value="F:DNA-binding transcription factor activity"/>
    <property type="evidence" value="ECO:0007669"/>
    <property type="project" value="InterPro"/>
</dbReference>
<dbReference type="Proteomes" id="UP000241444">
    <property type="component" value="Unassembled WGS sequence"/>
</dbReference>
<dbReference type="OrthoDB" id="8442171at2"/>
<evidence type="ECO:0000256" key="2">
    <source>
        <dbReference type="ARBA" id="ARBA00023125"/>
    </source>
</evidence>
<dbReference type="PROSITE" id="PS00041">
    <property type="entry name" value="HTH_ARAC_FAMILY_1"/>
    <property type="match status" value="1"/>
</dbReference>
<reference evidence="6" key="1">
    <citation type="submission" date="2017-11" db="EMBL/GenBank/DDBJ databases">
        <authorList>
            <person name="Kuznetsova I."/>
            <person name="Sazanova A."/>
            <person name="Chirak E."/>
            <person name="Safronova V."/>
            <person name="Willems A."/>
        </authorList>
    </citation>
    <scope>NUCLEOTIDE SEQUENCE [LARGE SCALE GENOMIC DNA]</scope>
    <source>
        <strain evidence="6">STM 196</strain>
    </source>
</reference>